<dbReference type="GO" id="GO:0004867">
    <property type="term" value="F:serine-type endopeptidase inhibitor activity"/>
    <property type="evidence" value="ECO:0007669"/>
    <property type="project" value="InterPro"/>
</dbReference>
<evidence type="ECO:0000313" key="3">
    <source>
        <dbReference type="EMBL" id="TRY14094.1"/>
    </source>
</evidence>
<dbReference type="Pfam" id="PF03974">
    <property type="entry name" value="Ecotin"/>
    <property type="match status" value="1"/>
</dbReference>
<protein>
    <submittedName>
        <fullName evidence="3">Serine protease inhibitor ecotin</fullName>
    </submittedName>
</protein>
<gene>
    <name evidence="3" type="primary">eco</name>
    <name evidence="3" type="ORF">FN961_12220</name>
</gene>
<dbReference type="NCBIfam" id="NF002987">
    <property type="entry name" value="PRK03719.1"/>
    <property type="match status" value="1"/>
</dbReference>
<keyword evidence="2" id="KW-0732">Signal</keyword>
<organism evidence="3 4">
    <name type="scientific">Shewanella hanedai</name>
    <name type="common">Alteromonas hanedai</name>
    <dbReference type="NCBI Taxonomy" id="25"/>
    <lineage>
        <taxon>Bacteria</taxon>
        <taxon>Pseudomonadati</taxon>
        <taxon>Pseudomonadota</taxon>
        <taxon>Gammaproteobacteria</taxon>
        <taxon>Alteromonadales</taxon>
        <taxon>Shewanellaceae</taxon>
        <taxon>Shewanella</taxon>
    </lineage>
</organism>
<dbReference type="PANTHER" id="PTHR35890:SF3">
    <property type="entry name" value="ECOTIN"/>
    <property type="match status" value="1"/>
</dbReference>
<evidence type="ECO:0000313" key="4">
    <source>
        <dbReference type="Proteomes" id="UP000318126"/>
    </source>
</evidence>
<sequence length="193" mass="21311">MNSSTLNAAKHAITATALAISLLSFNAQATSPVQRNLHNDTGITTQSFTSAAHQTQVATKMYPAPTAGMVQHILTLPTLADESNYMVEIQIGQTKVENCNRQVLSGKLTQHSIKGWGYNYYQVDSISEGPSTLMACMRRGEPNTVFVPIQDDLKLSYDSRLAKVFYLPEGSEIRYRTWRVESQFSSSKATVKS</sequence>
<accession>A0A553JNQ8</accession>
<feature type="signal peptide" evidence="2">
    <location>
        <begin position="1"/>
        <end position="29"/>
    </location>
</feature>
<dbReference type="SUPFAM" id="SSF49772">
    <property type="entry name" value="Ecotin, trypsin inhibitor"/>
    <property type="match status" value="1"/>
</dbReference>
<comment type="similarity">
    <text evidence="1">Belongs to the protease inhibitor I11 (ecotin) family.</text>
</comment>
<dbReference type="AlphaFoldDB" id="A0A553JNQ8"/>
<dbReference type="EMBL" id="VKGK01000013">
    <property type="protein sequence ID" value="TRY14094.1"/>
    <property type="molecule type" value="Genomic_DNA"/>
</dbReference>
<keyword evidence="4" id="KW-1185">Reference proteome</keyword>
<reference evidence="4" key="1">
    <citation type="submission" date="2019-07" db="EMBL/GenBank/DDBJ databases">
        <title>Shewanella sp. YLB-08 draft genomic sequence.</title>
        <authorList>
            <person name="Yu L."/>
        </authorList>
    </citation>
    <scope>NUCLEOTIDE SEQUENCE [LARGE SCALE GENOMIC DNA]</scope>
    <source>
        <strain evidence="4">JCM 20706</strain>
    </source>
</reference>
<dbReference type="PANTHER" id="PTHR35890">
    <property type="match status" value="1"/>
</dbReference>
<dbReference type="InterPro" id="IPR036198">
    <property type="entry name" value="Ecotin_sf"/>
</dbReference>
<feature type="chain" id="PRO_5022078618" evidence="2">
    <location>
        <begin position="30"/>
        <end position="193"/>
    </location>
</feature>
<proteinExistence type="inferred from homology"/>
<dbReference type="OrthoDB" id="997196at2"/>
<comment type="caution">
    <text evidence="3">The sequence shown here is derived from an EMBL/GenBank/DDBJ whole genome shotgun (WGS) entry which is preliminary data.</text>
</comment>
<evidence type="ECO:0000256" key="2">
    <source>
        <dbReference type="SAM" id="SignalP"/>
    </source>
</evidence>
<dbReference type="RefSeq" id="WP_144040458.1">
    <property type="nucleotide sequence ID" value="NZ_BMPL01000013.1"/>
</dbReference>
<dbReference type="Gene3D" id="2.60.40.550">
    <property type="entry name" value="Ecotin"/>
    <property type="match status" value="1"/>
</dbReference>
<name>A0A553JNQ8_SHEHA</name>
<dbReference type="InterPro" id="IPR005658">
    <property type="entry name" value="Prot_inh_ecotin"/>
</dbReference>
<evidence type="ECO:0000256" key="1">
    <source>
        <dbReference type="ARBA" id="ARBA00010558"/>
    </source>
</evidence>
<dbReference type="Proteomes" id="UP000318126">
    <property type="component" value="Unassembled WGS sequence"/>
</dbReference>